<evidence type="ECO:0000313" key="2">
    <source>
        <dbReference type="Proteomes" id="UP000192247"/>
    </source>
</evidence>
<dbReference type="AlphaFoldDB" id="A0A1V9XXI4"/>
<accession>A0A1V9XXI4</accession>
<protein>
    <submittedName>
        <fullName evidence="1">Uncharacterized protein</fullName>
    </submittedName>
</protein>
<keyword evidence="2" id="KW-1185">Reference proteome</keyword>
<dbReference type="InParanoid" id="A0A1V9XXI4"/>
<reference evidence="1 2" key="1">
    <citation type="journal article" date="2017" name="Gigascience">
        <title>Draft genome of the honey bee ectoparasitic mite, Tropilaelaps mercedesae, is shaped by the parasitic life history.</title>
        <authorList>
            <person name="Dong X."/>
            <person name="Armstrong S.D."/>
            <person name="Xia D."/>
            <person name="Makepeace B.L."/>
            <person name="Darby A.C."/>
            <person name="Kadowaki T."/>
        </authorList>
    </citation>
    <scope>NUCLEOTIDE SEQUENCE [LARGE SCALE GENOMIC DNA]</scope>
    <source>
        <strain evidence="1">Wuxi-XJTLU</strain>
    </source>
</reference>
<evidence type="ECO:0000313" key="1">
    <source>
        <dbReference type="EMBL" id="OQR78227.1"/>
    </source>
</evidence>
<dbReference type="Proteomes" id="UP000192247">
    <property type="component" value="Unassembled WGS sequence"/>
</dbReference>
<name>A0A1V9XXI4_9ACAR</name>
<dbReference type="EMBL" id="MNPL01002489">
    <property type="protein sequence ID" value="OQR78227.1"/>
    <property type="molecule type" value="Genomic_DNA"/>
</dbReference>
<proteinExistence type="predicted"/>
<comment type="caution">
    <text evidence="1">The sequence shown here is derived from an EMBL/GenBank/DDBJ whole genome shotgun (WGS) entry which is preliminary data.</text>
</comment>
<gene>
    <name evidence="1" type="ORF">BIW11_02775</name>
</gene>
<sequence length="61" mass="6899">MQHFGANWPTHYNHTNRSDWISQLCLGVAPRAGPTLKVTSWKTCARTLGARQRRLGTAHLQ</sequence>
<organism evidence="1 2">
    <name type="scientific">Tropilaelaps mercedesae</name>
    <dbReference type="NCBI Taxonomy" id="418985"/>
    <lineage>
        <taxon>Eukaryota</taxon>
        <taxon>Metazoa</taxon>
        <taxon>Ecdysozoa</taxon>
        <taxon>Arthropoda</taxon>
        <taxon>Chelicerata</taxon>
        <taxon>Arachnida</taxon>
        <taxon>Acari</taxon>
        <taxon>Parasitiformes</taxon>
        <taxon>Mesostigmata</taxon>
        <taxon>Gamasina</taxon>
        <taxon>Dermanyssoidea</taxon>
        <taxon>Laelapidae</taxon>
        <taxon>Tropilaelaps</taxon>
    </lineage>
</organism>